<dbReference type="PANTHER" id="PTHR10587">
    <property type="entry name" value="GLYCOSYL TRANSFERASE-RELATED"/>
    <property type="match status" value="1"/>
</dbReference>
<evidence type="ECO:0000313" key="8">
    <source>
        <dbReference type="Proteomes" id="UP001648503"/>
    </source>
</evidence>
<protein>
    <recommendedName>
        <fullName evidence="6">NodB homology domain-containing protein</fullName>
    </recommendedName>
</protein>
<evidence type="ECO:0000256" key="4">
    <source>
        <dbReference type="SAM" id="Phobius"/>
    </source>
</evidence>
<evidence type="ECO:0000313" key="7">
    <source>
        <dbReference type="EMBL" id="KAH6600208.1"/>
    </source>
</evidence>
<name>A0ABQ8FP15_9FUNG</name>
<dbReference type="Pfam" id="PF01522">
    <property type="entry name" value="Polysacc_deac_1"/>
    <property type="match status" value="1"/>
</dbReference>
<evidence type="ECO:0000256" key="3">
    <source>
        <dbReference type="SAM" id="MobiDB-lite"/>
    </source>
</evidence>
<dbReference type="InterPro" id="IPR002509">
    <property type="entry name" value="NODB_dom"/>
</dbReference>
<feature type="region of interest" description="Disordered" evidence="3">
    <location>
        <begin position="282"/>
        <end position="311"/>
    </location>
</feature>
<keyword evidence="4" id="KW-0812">Transmembrane</keyword>
<gene>
    <name evidence="7" type="ORF">BASA50_002476</name>
</gene>
<evidence type="ECO:0000256" key="2">
    <source>
        <dbReference type="ARBA" id="ARBA00022801"/>
    </source>
</evidence>
<organism evidence="7 8">
    <name type="scientific">Batrachochytrium salamandrivorans</name>
    <dbReference type="NCBI Taxonomy" id="1357716"/>
    <lineage>
        <taxon>Eukaryota</taxon>
        <taxon>Fungi</taxon>
        <taxon>Fungi incertae sedis</taxon>
        <taxon>Chytridiomycota</taxon>
        <taxon>Chytridiomycota incertae sedis</taxon>
        <taxon>Chytridiomycetes</taxon>
        <taxon>Rhizophydiales</taxon>
        <taxon>Rhizophydiales incertae sedis</taxon>
        <taxon>Batrachochytrium</taxon>
    </lineage>
</organism>
<comment type="caution">
    <text evidence="7">The sequence shown here is derived from an EMBL/GenBank/DDBJ whole genome shotgun (WGS) entry which is preliminary data.</text>
</comment>
<keyword evidence="8" id="KW-1185">Reference proteome</keyword>
<dbReference type="Proteomes" id="UP001648503">
    <property type="component" value="Unassembled WGS sequence"/>
</dbReference>
<feature type="domain" description="NodB homology" evidence="6">
    <location>
        <begin position="78"/>
        <end position="255"/>
    </location>
</feature>
<evidence type="ECO:0000256" key="5">
    <source>
        <dbReference type="SAM" id="SignalP"/>
    </source>
</evidence>
<accession>A0ABQ8FP15</accession>
<dbReference type="EMBL" id="JAFCIX010000044">
    <property type="protein sequence ID" value="KAH6600208.1"/>
    <property type="molecule type" value="Genomic_DNA"/>
</dbReference>
<feature type="transmembrane region" description="Helical" evidence="4">
    <location>
        <begin position="324"/>
        <end position="342"/>
    </location>
</feature>
<keyword evidence="5" id="KW-0732">Signal</keyword>
<dbReference type="InterPro" id="IPR050248">
    <property type="entry name" value="Polysacc_deacetylase_ArnD"/>
</dbReference>
<keyword evidence="4" id="KW-1133">Transmembrane helix</keyword>
<feature type="chain" id="PRO_5045120574" description="NodB homology domain-containing protein" evidence="5">
    <location>
        <begin position="20"/>
        <end position="343"/>
    </location>
</feature>
<feature type="signal peptide" evidence="5">
    <location>
        <begin position="1"/>
        <end position="19"/>
    </location>
</feature>
<keyword evidence="2" id="KW-0378">Hydrolase</keyword>
<dbReference type="PROSITE" id="PS51677">
    <property type="entry name" value="NODB"/>
    <property type="match status" value="1"/>
</dbReference>
<reference evidence="7 8" key="1">
    <citation type="submission" date="2021-02" db="EMBL/GenBank/DDBJ databases">
        <title>Variation within the Batrachochytrium salamandrivorans European outbreak.</title>
        <authorList>
            <person name="Kelly M."/>
            <person name="Pasmans F."/>
            <person name="Shea T.P."/>
            <person name="Munoz J.F."/>
            <person name="Carranza S."/>
            <person name="Cuomo C.A."/>
            <person name="Martel A."/>
        </authorList>
    </citation>
    <scope>NUCLEOTIDE SEQUENCE [LARGE SCALE GENOMIC DNA]</scope>
    <source>
        <strain evidence="7 8">AMFP18/2</strain>
    </source>
</reference>
<proteinExistence type="predicted"/>
<evidence type="ECO:0000256" key="1">
    <source>
        <dbReference type="ARBA" id="ARBA00022723"/>
    </source>
</evidence>
<feature type="compositionally biased region" description="Low complexity" evidence="3">
    <location>
        <begin position="282"/>
        <end position="298"/>
    </location>
</feature>
<keyword evidence="1" id="KW-0479">Metal-binding</keyword>
<dbReference type="SUPFAM" id="SSF88713">
    <property type="entry name" value="Glycoside hydrolase/deacetylase"/>
    <property type="match status" value="1"/>
</dbReference>
<keyword evidence="4" id="KW-0472">Membrane</keyword>
<sequence>MQAFITTTAVIALFQMTEAAVPTISNYPAPMAVPPPNQVWSNRFLNHPQSHIPSIPVNTAPSTNSNFNGDVTHCINGNDWGVTYDDGPTNNTQTVLDALAAHNVKATFFVIGSRVLDGYEFLQKAVAAGHDIGTHTWSHPYLTMLTNEQIVAEFMWTVTVIKDAVGIVPKYYRPPYGDIDDRVRAIASTMGLTAVGWSFAPGDTAGMTNVSSIMAVRANGTRDGVISLEHDFAYPYAIQAPGSLAAVLKAGWNVKPLSQCIQNNALYDDWLVMGQGISTSRTVTTGSGTSNTTSFPSTAGPGNINTAGAHSDTKSASMRSAQSGTVFLLACVFTVSLVFTVLL</sequence>
<dbReference type="Gene3D" id="3.20.20.370">
    <property type="entry name" value="Glycoside hydrolase/deacetylase"/>
    <property type="match status" value="1"/>
</dbReference>
<evidence type="ECO:0000259" key="6">
    <source>
        <dbReference type="PROSITE" id="PS51677"/>
    </source>
</evidence>
<dbReference type="PANTHER" id="PTHR10587:SF133">
    <property type="entry name" value="CHITIN DEACETYLASE 1-RELATED"/>
    <property type="match status" value="1"/>
</dbReference>
<dbReference type="InterPro" id="IPR011330">
    <property type="entry name" value="Glyco_hydro/deAcase_b/a-brl"/>
</dbReference>